<gene>
    <name evidence="1" type="ORF">BKA67DRAFT_539563</name>
</gene>
<dbReference type="GeneID" id="70129551"/>
<name>A0A9P8RPC8_9PEZI</name>
<organism evidence="1 2">
    <name type="scientific">Truncatella angustata</name>
    <dbReference type="NCBI Taxonomy" id="152316"/>
    <lineage>
        <taxon>Eukaryota</taxon>
        <taxon>Fungi</taxon>
        <taxon>Dikarya</taxon>
        <taxon>Ascomycota</taxon>
        <taxon>Pezizomycotina</taxon>
        <taxon>Sordariomycetes</taxon>
        <taxon>Xylariomycetidae</taxon>
        <taxon>Amphisphaeriales</taxon>
        <taxon>Sporocadaceae</taxon>
        <taxon>Truncatella</taxon>
    </lineage>
</organism>
<sequence length="514" mass="57853">MPNLLQLPPELLGRIIEFSMPLDFENLMITCQGVYACGKSQIPMHTAYKKEWRKISLNSGQDTAAAFKCLYQIAKAPIIADYIECADLRGSGLNGLQFDLEQSLEEFHALHADTKSMERFRSLVAGSSCLLENKVAVRNWQSMVTMDSEENDESKPLVSWSWAFLLAQLKNVKRLTLPMEWGSIVVPDWDETRSGRWQLLEKMMRLSYTSTRHAPWSQLKTLRFLEPVDYETRNGLATLLPFLGTSGLEELYATSLVAVDDGYTGISFHWPYTDLNSSLRSVELVSCCMDGEGIGNLLVHTPKLRSFKYSHHTKWHGCEHDWNAGAFVASIGEHCGHQLTELAVTVDQLFGRIINGVTSMKEFECLESVELEIGIFAGPSLQSGERRGTNSCSPSEGYEPWVEKDVPKLVQILPSSLKSLWLFDNRTIWTDNSVPLSLIKDFSAGRDWLLSDLEHLSYRQLLGRDLSFPDPEASAIESVKKQAELNGFAFIAGAGLQPFWRRAFGERHGILADD</sequence>
<dbReference type="Proteomes" id="UP000758603">
    <property type="component" value="Unassembled WGS sequence"/>
</dbReference>
<evidence type="ECO:0000313" key="1">
    <source>
        <dbReference type="EMBL" id="KAH6647718.1"/>
    </source>
</evidence>
<dbReference type="RefSeq" id="XP_045954230.1">
    <property type="nucleotide sequence ID" value="XM_046100659.1"/>
</dbReference>
<dbReference type="OrthoDB" id="5421601at2759"/>
<accession>A0A9P8RPC8</accession>
<dbReference type="EMBL" id="JAGPXC010000008">
    <property type="protein sequence ID" value="KAH6647718.1"/>
    <property type="molecule type" value="Genomic_DNA"/>
</dbReference>
<dbReference type="AlphaFoldDB" id="A0A9P8RPC8"/>
<comment type="caution">
    <text evidence="1">The sequence shown here is derived from an EMBL/GenBank/DDBJ whole genome shotgun (WGS) entry which is preliminary data.</text>
</comment>
<reference evidence="1" key="1">
    <citation type="journal article" date="2021" name="Nat. Commun.">
        <title>Genetic determinants of endophytism in the Arabidopsis root mycobiome.</title>
        <authorList>
            <person name="Mesny F."/>
            <person name="Miyauchi S."/>
            <person name="Thiergart T."/>
            <person name="Pickel B."/>
            <person name="Atanasova L."/>
            <person name="Karlsson M."/>
            <person name="Huettel B."/>
            <person name="Barry K.W."/>
            <person name="Haridas S."/>
            <person name="Chen C."/>
            <person name="Bauer D."/>
            <person name="Andreopoulos W."/>
            <person name="Pangilinan J."/>
            <person name="LaButti K."/>
            <person name="Riley R."/>
            <person name="Lipzen A."/>
            <person name="Clum A."/>
            <person name="Drula E."/>
            <person name="Henrissat B."/>
            <person name="Kohler A."/>
            <person name="Grigoriev I.V."/>
            <person name="Martin F.M."/>
            <person name="Hacquard S."/>
        </authorList>
    </citation>
    <scope>NUCLEOTIDE SEQUENCE</scope>
    <source>
        <strain evidence="1">MPI-SDFR-AT-0073</strain>
    </source>
</reference>
<protein>
    <recommendedName>
        <fullName evidence="3">F-box domain-containing protein</fullName>
    </recommendedName>
</protein>
<evidence type="ECO:0008006" key="3">
    <source>
        <dbReference type="Google" id="ProtNLM"/>
    </source>
</evidence>
<evidence type="ECO:0000313" key="2">
    <source>
        <dbReference type="Proteomes" id="UP000758603"/>
    </source>
</evidence>
<proteinExistence type="predicted"/>
<keyword evidence="2" id="KW-1185">Reference proteome</keyword>